<dbReference type="InterPro" id="IPR014972">
    <property type="entry name" value="Phage_Mu_Gp37"/>
</dbReference>
<dbReference type="EMBL" id="CP011132">
    <property type="protein sequence ID" value="AKE61127.1"/>
    <property type="molecule type" value="Genomic_DNA"/>
</dbReference>
<evidence type="ECO:0000256" key="1">
    <source>
        <dbReference type="SAM" id="MobiDB-lite"/>
    </source>
</evidence>
<dbReference type="AlphaFoldDB" id="A0A0F6TYX0"/>
<feature type="compositionally biased region" description="Basic and acidic residues" evidence="1">
    <location>
        <begin position="199"/>
        <end position="219"/>
    </location>
</feature>
<evidence type="ECO:0008006" key="4">
    <source>
        <dbReference type="Google" id="ProtNLM"/>
    </source>
</evidence>
<feature type="region of interest" description="Disordered" evidence="1">
    <location>
        <begin position="164"/>
        <end position="219"/>
    </location>
</feature>
<evidence type="ECO:0000313" key="3">
    <source>
        <dbReference type="Proteomes" id="UP000034085"/>
    </source>
</evidence>
<organism evidence="2 3">
    <name type="scientific">Citrobacter amalonaticus Y19</name>
    <dbReference type="NCBI Taxonomy" id="1261127"/>
    <lineage>
        <taxon>Bacteria</taxon>
        <taxon>Pseudomonadati</taxon>
        <taxon>Pseudomonadota</taxon>
        <taxon>Gammaproteobacteria</taxon>
        <taxon>Enterobacterales</taxon>
        <taxon>Enterobacteriaceae</taxon>
        <taxon>Citrobacter</taxon>
    </lineage>
</organism>
<gene>
    <name evidence="2" type="ORF">F384_22460</name>
</gene>
<protein>
    <recommendedName>
        <fullName evidence="4">Mu-like prophage FluMu protein gp37</fullName>
    </recommendedName>
</protein>
<name>A0A0F6TYX0_CITAM</name>
<reference evidence="2 3" key="1">
    <citation type="journal article" date="2013" name="Appl. Microbiol. Biotechnol.">
        <title>Glycerol assimilation and production of 1,3-propanediol by Citrobacter amalonaticus Y19.</title>
        <authorList>
            <person name="Ainala S.K."/>
            <person name="Ashok S."/>
            <person name="Ko Y."/>
            <person name="Park S."/>
        </authorList>
    </citation>
    <scope>NUCLEOTIDE SEQUENCE [LARGE SCALE GENOMIC DNA]</scope>
    <source>
        <strain evidence="2 3">Y19</strain>
    </source>
</reference>
<sequence length="219" mass="24478">MVIADIERAIVDRLQAGMGRMARHVRSYGGEMDGEPAEVLRQLPAIWVTFGGVQKTEPYSTSKQKFVTHGRFAVIVGERNVRSEEAARTGGVNESEVGTYRMVEAVRRLLSGQDMADTGIRIAPLQPGRVRTLFNTEVERQALSVFACEFDTKWIESSLENGKFPLTNAPDGHPDSLFRDYGGTTSEDDPQWLSTRLSYDLKKPDKDNAAEDMINHEQD</sequence>
<dbReference type="Pfam" id="PF08873">
    <property type="entry name" value="Phage_Mu_Gp37"/>
    <property type="match status" value="1"/>
</dbReference>
<accession>A0A0F6TYX0</accession>
<dbReference type="OrthoDB" id="5453249at2"/>
<proteinExistence type="predicted"/>
<dbReference type="HOGENOM" id="CLU_077360_0_0_6"/>
<dbReference type="KEGG" id="cama:F384_22460"/>
<evidence type="ECO:0000313" key="2">
    <source>
        <dbReference type="EMBL" id="AKE61127.1"/>
    </source>
</evidence>
<dbReference type="RefSeq" id="WP_046493939.1">
    <property type="nucleotide sequence ID" value="NZ_CP011132.1"/>
</dbReference>
<dbReference type="Proteomes" id="UP000034085">
    <property type="component" value="Chromosome"/>
</dbReference>
<dbReference type="PATRIC" id="fig|1261127.3.peg.4658"/>